<evidence type="ECO:0000259" key="1">
    <source>
        <dbReference type="Pfam" id="PF03235"/>
    </source>
</evidence>
<feature type="domain" description="GmrSD restriction endonucleases N-terminal" evidence="1">
    <location>
        <begin position="12"/>
        <end position="159"/>
    </location>
</feature>
<evidence type="ECO:0000313" key="3">
    <source>
        <dbReference type="Proteomes" id="UP000247459"/>
    </source>
</evidence>
<dbReference type="InterPro" id="IPR004919">
    <property type="entry name" value="GmrSD_N"/>
</dbReference>
<organism evidence="2 3">
    <name type="scientific">Paenibacillus illinoisensis</name>
    <dbReference type="NCBI Taxonomy" id="59845"/>
    <lineage>
        <taxon>Bacteria</taxon>
        <taxon>Bacillati</taxon>
        <taxon>Bacillota</taxon>
        <taxon>Bacilli</taxon>
        <taxon>Bacillales</taxon>
        <taxon>Paenibacillaceae</taxon>
        <taxon>Paenibacillus</taxon>
    </lineage>
</organism>
<dbReference type="Proteomes" id="UP000247459">
    <property type="component" value="Unassembled WGS sequence"/>
</dbReference>
<accession>A0A2W0CFE8</accession>
<dbReference type="PANTHER" id="PTHR39639">
    <property type="entry name" value="CHROMOSOME 16, WHOLE GENOME SHOTGUN SEQUENCE"/>
    <property type="match status" value="1"/>
</dbReference>
<evidence type="ECO:0000313" key="2">
    <source>
        <dbReference type="EMBL" id="PYY27075.1"/>
    </source>
</evidence>
<dbReference type="Pfam" id="PF03235">
    <property type="entry name" value="GmrSD_N"/>
    <property type="match status" value="1"/>
</dbReference>
<gene>
    <name evidence="2" type="ORF">PIL02S_04942</name>
</gene>
<reference evidence="2 3" key="1">
    <citation type="submission" date="2018-01" db="EMBL/GenBank/DDBJ databases">
        <title>Genome sequence of the PGP bacterium Paenibacillus illinoisensis E3.</title>
        <authorList>
            <person name="Rolli E."/>
            <person name="Marasco R."/>
            <person name="Bessem C."/>
            <person name="Michoud G."/>
            <person name="Gaiarsa S."/>
            <person name="Borin S."/>
            <person name="Daffonchio D."/>
        </authorList>
    </citation>
    <scope>NUCLEOTIDE SEQUENCE [LARGE SCALE GENOMIC DNA]</scope>
    <source>
        <strain evidence="2 3">E3</strain>
    </source>
</reference>
<dbReference type="PANTHER" id="PTHR39639:SF1">
    <property type="entry name" value="DUF262 DOMAIN-CONTAINING PROTEIN"/>
    <property type="match status" value="1"/>
</dbReference>
<dbReference type="EMBL" id="PRLG01000025">
    <property type="protein sequence ID" value="PYY27075.1"/>
    <property type="molecule type" value="Genomic_DNA"/>
</dbReference>
<name>A0A2W0CFE8_9BACL</name>
<comment type="caution">
    <text evidence="2">The sequence shown here is derived from an EMBL/GenBank/DDBJ whole genome shotgun (WGS) entry which is preliminary data.</text>
</comment>
<dbReference type="RefSeq" id="WP_181429916.1">
    <property type="nucleotide sequence ID" value="NZ_PRLG01000025.1"/>
</dbReference>
<proteinExistence type="predicted"/>
<sequence length="399" mass="46481">MRLLPSDPDVQTIIARIKSGVINLQPEFQRGEVWGDAKKRRLIDSILRDWHVPPIHIIEIKENGRQEVLDGQQRLVAIRDFVNGEVLVDGNTEPLDNEIFELNNLDYNSLPEFWKNRFDQFTIRIFKIVDYLPSEPGELFYRLNQPTSLTAAEQRNAFFGPARQQVKDIVTMFENIGLNKDFLGFSNSRMAFDDVISKFFYILDSGTLLEKVTSNSVTNKYRSQEEFSKDTLYRVHKAVDFFGEASTYVDFKAKFNKATLFSWLCFIAQLHSNRIGISSKILGRYISFFEYNRVSLKTINMQNKLNMYNYEMSSFDEELLRIFNDRASSRVADTTSVIARDIVLWYFFNKFLKAESILIDNHIEQIDKIDWFFQTSLFPDDSSMLISSLIDSASWGVHI</sequence>
<dbReference type="AlphaFoldDB" id="A0A2W0CFE8"/>
<protein>
    <recommendedName>
        <fullName evidence="1">GmrSD restriction endonucleases N-terminal domain-containing protein</fullName>
    </recommendedName>
</protein>